<feature type="region of interest" description="Disordered" evidence="1">
    <location>
        <begin position="244"/>
        <end position="277"/>
    </location>
</feature>
<reference evidence="3 4" key="1">
    <citation type="journal article" date="2018" name="IMA Fungus">
        <title>IMA Genome-F 9: Draft genome sequence of Annulohypoxylon stygium, Aspergillus mulundensis, Berkeleyomyces basicola (syn. Thielaviopsis basicola), Ceratocystis smalleyi, two Cercospora beticola strains, Coleophoma cylindrospora, Fusarium fracticaudum, Phialophora cf. hyalina, and Morchella septimelata.</title>
        <authorList>
            <person name="Wingfield B.D."/>
            <person name="Bills G.F."/>
            <person name="Dong Y."/>
            <person name="Huang W."/>
            <person name="Nel W.J."/>
            <person name="Swalarsk-Parry B.S."/>
            <person name="Vaghefi N."/>
            <person name="Wilken P.M."/>
            <person name="An Z."/>
            <person name="de Beer Z.W."/>
            <person name="De Vos L."/>
            <person name="Chen L."/>
            <person name="Duong T.A."/>
            <person name="Gao Y."/>
            <person name="Hammerbacher A."/>
            <person name="Kikkert J.R."/>
            <person name="Li Y."/>
            <person name="Li H."/>
            <person name="Li K."/>
            <person name="Li Q."/>
            <person name="Liu X."/>
            <person name="Ma X."/>
            <person name="Naidoo K."/>
            <person name="Pethybridge S.J."/>
            <person name="Sun J."/>
            <person name="Steenkamp E.T."/>
            <person name="van der Nest M.A."/>
            <person name="van Wyk S."/>
            <person name="Wingfield M.J."/>
            <person name="Xiong C."/>
            <person name="Yue Q."/>
            <person name="Zhang X."/>
        </authorList>
    </citation>
    <scope>NUCLEOTIDE SEQUENCE [LARGE SCALE GENOMIC DNA]</scope>
    <source>
        <strain evidence="3 4">BP5796</strain>
    </source>
</reference>
<feature type="compositionally biased region" description="Basic and acidic residues" evidence="1">
    <location>
        <begin position="244"/>
        <end position="256"/>
    </location>
</feature>
<feature type="domain" description="DUF6590" evidence="2">
    <location>
        <begin position="63"/>
        <end position="168"/>
    </location>
</feature>
<evidence type="ECO:0000259" key="2">
    <source>
        <dbReference type="Pfam" id="PF20233"/>
    </source>
</evidence>
<dbReference type="AlphaFoldDB" id="A0A3D8QBW4"/>
<dbReference type="OrthoDB" id="3541266at2759"/>
<dbReference type="EMBL" id="PDLN01000020">
    <property type="protein sequence ID" value="RDW59197.1"/>
    <property type="molecule type" value="Genomic_DNA"/>
</dbReference>
<accession>A0A3D8QBW4</accession>
<evidence type="ECO:0000313" key="3">
    <source>
        <dbReference type="EMBL" id="RDW59197.1"/>
    </source>
</evidence>
<evidence type="ECO:0000313" key="4">
    <source>
        <dbReference type="Proteomes" id="UP000256328"/>
    </source>
</evidence>
<feature type="compositionally biased region" description="Basic and acidic residues" evidence="1">
    <location>
        <begin position="1"/>
        <end position="30"/>
    </location>
</feature>
<dbReference type="InterPro" id="IPR046497">
    <property type="entry name" value="DUF6590"/>
</dbReference>
<dbReference type="Pfam" id="PF20233">
    <property type="entry name" value="DUF6590"/>
    <property type="match status" value="1"/>
</dbReference>
<sequence>MGKTKPEKAAAGGEKKPDPLGRNKANDIQKGKAKAPQAPQAPRPHRGPRVPTLGGKESAHRASTYTEGDIIHAVSIEMNVDQDTAKTLDENRIMVTFQKKPFFLYAKYRRFVILAKWERHCTVLPIYSYDGQGLINKMASLRREHMTVYFTPSDQSGTYQPESATNKTPGSYGCAYATTLKQFNNIKHVQPSYIHVTEPEVFLYSQKSTIFAKMDEKSQEVLQEFFINTFDTIHRFQLRVDATKTEETNETEKMEETQGLEDDGFTFVGPSGKPKGG</sequence>
<dbReference type="Proteomes" id="UP000256328">
    <property type="component" value="Unassembled WGS sequence"/>
</dbReference>
<feature type="region of interest" description="Disordered" evidence="1">
    <location>
        <begin position="1"/>
        <end position="62"/>
    </location>
</feature>
<gene>
    <name evidence="3" type="ORF">BP5796_12121</name>
</gene>
<comment type="caution">
    <text evidence="3">The sequence shown here is derived from an EMBL/GenBank/DDBJ whole genome shotgun (WGS) entry which is preliminary data.</text>
</comment>
<keyword evidence="4" id="KW-1185">Reference proteome</keyword>
<evidence type="ECO:0000256" key="1">
    <source>
        <dbReference type="SAM" id="MobiDB-lite"/>
    </source>
</evidence>
<proteinExistence type="predicted"/>
<name>A0A3D8QBW4_9HELO</name>
<protein>
    <recommendedName>
        <fullName evidence="2">DUF6590 domain-containing protein</fullName>
    </recommendedName>
</protein>
<organism evidence="3 4">
    <name type="scientific">Coleophoma crateriformis</name>
    <dbReference type="NCBI Taxonomy" id="565419"/>
    <lineage>
        <taxon>Eukaryota</taxon>
        <taxon>Fungi</taxon>
        <taxon>Dikarya</taxon>
        <taxon>Ascomycota</taxon>
        <taxon>Pezizomycotina</taxon>
        <taxon>Leotiomycetes</taxon>
        <taxon>Helotiales</taxon>
        <taxon>Dermateaceae</taxon>
        <taxon>Coleophoma</taxon>
    </lineage>
</organism>